<dbReference type="EMBL" id="JAAGLU010000005">
    <property type="protein sequence ID" value="NEC85669.1"/>
    <property type="molecule type" value="Genomic_DNA"/>
</dbReference>
<evidence type="ECO:0000313" key="2">
    <source>
        <dbReference type="EMBL" id="NEC85669.1"/>
    </source>
</evidence>
<protein>
    <submittedName>
        <fullName evidence="2">DUF397 domain-containing protein</fullName>
    </submittedName>
</protein>
<reference evidence="2" key="1">
    <citation type="submission" date="2020-01" db="EMBL/GenBank/DDBJ databases">
        <title>Insect and environment-associated Actinomycetes.</title>
        <authorList>
            <person name="Currrie C."/>
            <person name="Chevrette M."/>
            <person name="Carlson C."/>
            <person name="Stubbendieck R."/>
            <person name="Wendt-Pienkowski E."/>
        </authorList>
    </citation>
    <scope>NUCLEOTIDE SEQUENCE</scope>
    <source>
        <strain evidence="2">SID12501</strain>
    </source>
</reference>
<dbReference type="AlphaFoldDB" id="A0A6B3BM60"/>
<accession>A0A6B3BM60</accession>
<dbReference type="InterPro" id="IPR007278">
    <property type="entry name" value="DUF397"/>
</dbReference>
<proteinExistence type="predicted"/>
<organism evidence="2">
    <name type="scientific">Streptomyces sp. SID12501</name>
    <dbReference type="NCBI Taxonomy" id="2706042"/>
    <lineage>
        <taxon>Bacteria</taxon>
        <taxon>Bacillati</taxon>
        <taxon>Actinomycetota</taxon>
        <taxon>Actinomycetes</taxon>
        <taxon>Kitasatosporales</taxon>
        <taxon>Streptomycetaceae</taxon>
        <taxon>Streptomyces</taxon>
    </lineage>
</organism>
<dbReference type="RefSeq" id="WP_164313116.1">
    <property type="nucleotide sequence ID" value="NZ_JAAGLU010000005.1"/>
</dbReference>
<dbReference type="Pfam" id="PF04149">
    <property type="entry name" value="DUF397"/>
    <property type="match status" value="1"/>
</dbReference>
<evidence type="ECO:0000259" key="1">
    <source>
        <dbReference type="Pfam" id="PF04149"/>
    </source>
</evidence>
<comment type="caution">
    <text evidence="2">The sequence shown here is derived from an EMBL/GenBank/DDBJ whole genome shotgun (WGS) entry which is preliminary data.</text>
</comment>
<gene>
    <name evidence="2" type="ORF">G3I71_07470</name>
</gene>
<name>A0A6B3BM60_9ACTN</name>
<sequence length="67" mass="7244">MTDPLHWQKSSFSEGGDGNTCIEIADVRTRIAIRDSKDPAQGTLSFPPRAFTTFVDALKTDTSGTAI</sequence>
<feature type="domain" description="DUF397" evidence="1">
    <location>
        <begin position="5"/>
        <end position="59"/>
    </location>
</feature>